<proteinExistence type="predicted"/>
<comment type="caution">
    <text evidence="1">The sequence shown here is derived from an EMBL/GenBank/DDBJ whole genome shotgun (WGS) entry which is preliminary data.</text>
</comment>
<name>A0A9N9D5U2_9GLOM</name>
<organism evidence="1 2">
    <name type="scientific">Paraglomus occultum</name>
    <dbReference type="NCBI Taxonomy" id="144539"/>
    <lineage>
        <taxon>Eukaryota</taxon>
        <taxon>Fungi</taxon>
        <taxon>Fungi incertae sedis</taxon>
        <taxon>Mucoromycota</taxon>
        <taxon>Glomeromycotina</taxon>
        <taxon>Glomeromycetes</taxon>
        <taxon>Paraglomerales</taxon>
        <taxon>Paraglomeraceae</taxon>
        <taxon>Paraglomus</taxon>
    </lineage>
</organism>
<accession>A0A9N9D5U2</accession>
<sequence>MESVTVWDNTNYWKKERGSMNEDEFLKYKREYEARLGIPTTPCKNE</sequence>
<gene>
    <name evidence="1" type="ORF">POCULU_LOCUS8719</name>
</gene>
<evidence type="ECO:0000313" key="2">
    <source>
        <dbReference type="Proteomes" id="UP000789572"/>
    </source>
</evidence>
<protein>
    <submittedName>
        <fullName evidence="1">3827_t:CDS:1</fullName>
    </submittedName>
</protein>
<dbReference type="EMBL" id="CAJVPJ010002699">
    <property type="protein sequence ID" value="CAG8627423.1"/>
    <property type="molecule type" value="Genomic_DNA"/>
</dbReference>
<dbReference type="Proteomes" id="UP000789572">
    <property type="component" value="Unassembled WGS sequence"/>
</dbReference>
<keyword evidence="2" id="KW-1185">Reference proteome</keyword>
<reference evidence="1" key="1">
    <citation type="submission" date="2021-06" db="EMBL/GenBank/DDBJ databases">
        <authorList>
            <person name="Kallberg Y."/>
            <person name="Tangrot J."/>
            <person name="Rosling A."/>
        </authorList>
    </citation>
    <scope>NUCLEOTIDE SEQUENCE</scope>
    <source>
        <strain evidence="1">IA702</strain>
    </source>
</reference>
<evidence type="ECO:0000313" key="1">
    <source>
        <dbReference type="EMBL" id="CAG8627423.1"/>
    </source>
</evidence>
<dbReference type="AlphaFoldDB" id="A0A9N9D5U2"/>